<dbReference type="Proteomes" id="UP000479710">
    <property type="component" value="Unassembled WGS sequence"/>
</dbReference>
<dbReference type="AlphaFoldDB" id="A0A6G1EYH9"/>
<proteinExistence type="predicted"/>
<evidence type="ECO:0000256" key="1">
    <source>
        <dbReference type="SAM" id="MobiDB-lite"/>
    </source>
</evidence>
<sequence>MEAGPRGGGIRGVAAGRCVRDLSRHGTRGGRARRACDAAWYRAVRDGDAAATAGSVCRRSSSRRSGSRSCEAGAARAKSLWPGALGQLG</sequence>
<organism evidence="2 3">
    <name type="scientific">Oryza meyeriana var. granulata</name>
    <dbReference type="NCBI Taxonomy" id="110450"/>
    <lineage>
        <taxon>Eukaryota</taxon>
        <taxon>Viridiplantae</taxon>
        <taxon>Streptophyta</taxon>
        <taxon>Embryophyta</taxon>
        <taxon>Tracheophyta</taxon>
        <taxon>Spermatophyta</taxon>
        <taxon>Magnoliopsida</taxon>
        <taxon>Liliopsida</taxon>
        <taxon>Poales</taxon>
        <taxon>Poaceae</taxon>
        <taxon>BOP clade</taxon>
        <taxon>Oryzoideae</taxon>
        <taxon>Oryzeae</taxon>
        <taxon>Oryzinae</taxon>
        <taxon>Oryza</taxon>
        <taxon>Oryza meyeriana</taxon>
    </lineage>
</organism>
<gene>
    <name evidence="2" type="ORF">E2562_023032</name>
</gene>
<accession>A0A6G1EYH9</accession>
<name>A0A6G1EYH9_9ORYZ</name>
<protein>
    <submittedName>
        <fullName evidence="2">Uncharacterized protein</fullName>
    </submittedName>
</protein>
<evidence type="ECO:0000313" key="3">
    <source>
        <dbReference type="Proteomes" id="UP000479710"/>
    </source>
</evidence>
<evidence type="ECO:0000313" key="2">
    <source>
        <dbReference type="EMBL" id="KAF0929684.1"/>
    </source>
</evidence>
<feature type="region of interest" description="Disordered" evidence="1">
    <location>
        <begin position="52"/>
        <end position="75"/>
    </location>
</feature>
<comment type="caution">
    <text evidence="2">The sequence shown here is derived from an EMBL/GenBank/DDBJ whole genome shotgun (WGS) entry which is preliminary data.</text>
</comment>
<dbReference type="EMBL" id="SPHZ02000002">
    <property type="protein sequence ID" value="KAF0929684.1"/>
    <property type="molecule type" value="Genomic_DNA"/>
</dbReference>
<reference evidence="2 3" key="1">
    <citation type="submission" date="2019-11" db="EMBL/GenBank/DDBJ databases">
        <title>Whole genome sequence of Oryza granulata.</title>
        <authorList>
            <person name="Li W."/>
        </authorList>
    </citation>
    <scope>NUCLEOTIDE SEQUENCE [LARGE SCALE GENOMIC DNA]</scope>
    <source>
        <strain evidence="3">cv. Menghai</strain>
        <tissue evidence="2">Leaf</tissue>
    </source>
</reference>
<keyword evidence="3" id="KW-1185">Reference proteome</keyword>